<feature type="compositionally biased region" description="Polar residues" evidence="1">
    <location>
        <begin position="22"/>
        <end position="39"/>
    </location>
</feature>
<sequence>MAAAAALSVNTPPEQPLEDNDTVSMSTVFHPGSQPQPDTVLSSSDGVLFYVHAPTIVTLFPSAFQQPGFAPISNPMFRETFIHLDGPSDELNIILHALYGTSPAAHYPSFETLISAVDRMPNYKISPKRLIRPTSPIYELLLSYAPLKPLDLYGLGAFHGIHSLCVSSSSHLLSYNLATISDQMAERIGAVYLKKLLLLHTERFDALKGILLHPPHPHPSTKECSFQDQRKLTRAWALVSAYLAWDARADLSTHTMKSTLNPLMENLTCSMCHRALEDRIKSVLGQWSSVKVSGYISRSHSFLTG</sequence>
<evidence type="ECO:0000256" key="1">
    <source>
        <dbReference type="SAM" id="MobiDB-lite"/>
    </source>
</evidence>
<accession>A0A9P5ZAE3</accession>
<dbReference type="EMBL" id="MU155160">
    <property type="protein sequence ID" value="KAF9482879.1"/>
    <property type="molecule type" value="Genomic_DNA"/>
</dbReference>
<comment type="caution">
    <text evidence="2">The sequence shown here is derived from an EMBL/GenBank/DDBJ whole genome shotgun (WGS) entry which is preliminary data.</text>
</comment>
<reference evidence="2" key="1">
    <citation type="submission" date="2020-11" db="EMBL/GenBank/DDBJ databases">
        <authorList>
            <consortium name="DOE Joint Genome Institute"/>
            <person name="Ahrendt S."/>
            <person name="Riley R."/>
            <person name="Andreopoulos W."/>
            <person name="Labutti K."/>
            <person name="Pangilinan J."/>
            <person name="Ruiz-Duenas F.J."/>
            <person name="Barrasa J.M."/>
            <person name="Sanchez-Garcia M."/>
            <person name="Camarero S."/>
            <person name="Miyauchi S."/>
            <person name="Serrano A."/>
            <person name="Linde D."/>
            <person name="Babiker R."/>
            <person name="Drula E."/>
            <person name="Ayuso-Fernandez I."/>
            <person name="Pacheco R."/>
            <person name="Padilla G."/>
            <person name="Ferreira P."/>
            <person name="Barriuso J."/>
            <person name="Kellner H."/>
            <person name="Castanera R."/>
            <person name="Alfaro M."/>
            <person name="Ramirez L."/>
            <person name="Pisabarro A.G."/>
            <person name="Kuo A."/>
            <person name="Tritt A."/>
            <person name="Lipzen A."/>
            <person name="He G."/>
            <person name="Yan M."/>
            <person name="Ng V."/>
            <person name="Cullen D."/>
            <person name="Martin F."/>
            <person name="Rosso M.-N."/>
            <person name="Henrissat B."/>
            <person name="Hibbett D."/>
            <person name="Martinez A.T."/>
            <person name="Grigoriev I.V."/>
        </authorList>
    </citation>
    <scope>NUCLEOTIDE SEQUENCE</scope>
    <source>
        <strain evidence="2">CIRM-BRFM 674</strain>
    </source>
</reference>
<protein>
    <submittedName>
        <fullName evidence="2">Uncharacterized protein</fullName>
    </submittedName>
</protein>
<name>A0A9P5ZAE3_9AGAR</name>
<proteinExistence type="predicted"/>
<dbReference type="Proteomes" id="UP000807469">
    <property type="component" value="Unassembled WGS sequence"/>
</dbReference>
<gene>
    <name evidence="2" type="ORF">BDN70DRAFT_874473</name>
</gene>
<keyword evidence="3" id="KW-1185">Reference proteome</keyword>
<evidence type="ECO:0000313" key="3">
    <source>
        <dbReference type="Proteomes" id="UP000807469"/>
    </source>
</evidence>
<evidence type="ECO:0000313" key="2">
    <source>
        <dbReference type="EMBL" id="KAF9482879.1"/>
    </source>
</evidence>
<dbReference type="AlphaFoldDB" id="A0A9P5ZAE3"/>
<dbReference type="OrthoDB" id="3265815at2759"/>
<organism evidence="2 3">
    <name type="scientific">Pholiota conissans</name>
    <dbReference type="NCBI Taxonomy" id="109636"/>
    <lineage>
        <taxon>Eukaryota</taxon>
        <taxon>Fungi</taxon>
        <taxon>Dikarya</taxon>
        <taxon>Basidiomycota</taxon>
        <taxon>Agaricomycotina</taxon>
        <taxon>Agaricomycetes</taxon>
        <taxon>Agaricomycetidae</taxon>
        <taxon>Agaricales</taxon>
        <taxon>Agaricineae</taxon>
        <taxon>Strophariaceae</taxon>
        <taxon>Pholiota</taxon>
    </lineage>
</organism>
<feature type="region of interest" description="Disordered" evidence="1">
    <location>
        <begin position="1"/>
        <end position="39"/>
    </location>
</feature>